<gene>
    <name evidence="1" type="ORF">TRFO_04248</name>
</gene>
<name>A0A1J4KK75_9EUKA</name>
<evidence type="ECO:0000313" key="2">
    <source>
        <dbReference type="Proteomes" id="UP000179807"/>
    </source>
</evidence>
<dbReference type="OrthoDB" id="10468245at2759"/>
<accession>A0A1J4KK75</accession>
<dbReference type="VEuPathDB" id="TrichDB:TRFO_04248"/>
<dbReference type="AlphaFoldDB" id="A0A1J4KK75"/>
<proteinExistence type="predicted"/>
<reference evidence="1" key="1">
    <citation type="submission" date="2016-10" db="EMBL/GenBank/DDBJ databases">
        <authorList>
            <person name="Benchimol M."/>
            <person name="Almeida L.G."/>
            <person name="Vasconcelos A.T."/>
            <person name="Perreira-Neves A."/>
            <person name="Rosa I.A."/>
            <person name="Tasca T."/>
            <person name="Bogo M.R."/>
            <person name="de Souza W."/>
        </authorList>
    </citation>
    <scope>NUCLEOTIDE SEQUENCE [LARGE SCALE GENOMIC DNA]</scope>
    <source>
        <strain evidence="1">K</strain>
    </source>
</reference>
<dbReference type="GeneID" id="94826483"/>
<evidence type="ECO:0000313" key="1">
    <source>
        <dbReference type="EMBL" id="OHT10244.1"/>
    </source>
</evidence>
<keyword evidence="2" id="KW-1185">Reference proteome</keyword>
<comment type="caution">
    <text evidence="1">The sequence shown here is derived from an EMBL/GenBank/DDBJ whole genome shotgun (WGS) entry which is preliminary data.</text>
</comment>
<dbReference type="Proteomes" id="UP000179807">
    <property type="component" value="Unassembled WGS sequence"/>
</dbReference>
<organism evidence="1 2">
    <name type="scientific">Tritrichomonas foetus</name>
    <dbReference type="NCBI Taxonomy" id="1144522"/>
    <lineage>
        <taxon>Eukaryota</taxon>
        <taxon>Metamonada</taxon>
        <taxon>Parabasalia</taxon>
        <taxon>Tritrichomonadida</taxon>
        <taxon>Tritrichomonadidae</taxon>
        <taxon>Tritrichomonas</taxon>
    </lineage>
</organism>
<dbReference type="RefSeq" id="XP_068363380.1">
    <property type="nucleotide sequence ID" value="XM_068491779.1"/>
</dbReference>
<protein>
    <submittedName>
        <fullName evidence="1">Uncharacterized protein</fullName>
    </submittedName>
</protein>
<sequence length="116" mass="13156">MSSLQCLTKLDQSTAVKPTDDDEEESQAKLIVGKYLNQLLAVLVDFSEQNQNNMNILSLLQLEKKLSSLFAFAEQKEIIPETEETQGWKKGVAQHQQLADRIMQIMGQDEEDANEE</sequence>
<dbReference type="EMBL" id="MLAK01000616">
    <property type="protein sequence ID" value="OHT10244.1"/>
    <property type="molecule type" value="Genomic_DNA"/>
</dbReference>